<dbReference type="InParanoid" id="A0A409Y0S4"/>
<evidence type="ECO:0000256" key="4">
    <source>
        <dbReference type="SAM" id="MobiDB-lite"/>
    </source>
</evidence>
<keyword evidence="2" id="KW-0328">Glycosyltransferase</keyword>
<evidence type="ECO:0008006" key="7">
    <source>
        <dbReference type="Google" id="ProtNLM"/>
    </source>
</evidence>
<proteinExistence type="inferred from homology"/>
<evidence type="ECO:0000313" key="5">
    <source>
        <dbReference type="EMBL" id="PPQ96581.1"/>
    </source>
</evidence>
<evidence type="ECO:0000313" key="6">
    <source>
        <dbReference type="Proteomes" id="UP000284706"/>
    </source>
</evidence>
<reference evidence="5 6" key="1">
    <citation type="journal article" date="2018" name="Evol. Lett.">
        <title>Horizontal gene cluster transfer increased hallucinogenic mushroom diversity.</title>
        <authorList>
            <person name="Reynolds H.T."/>
            <person name="Vijayakumar V."/>
            <person name="Gluck-Thaler E."/>
            <person name="Korotkin H.B."/>
            <person name="Matheny P.B."/>
            <person name="Slot J.C."/>
        </authorList>
    </citation>
    <scope>NUCLEOTIDE SEQUENCE [LARGE SCALE GENOMIC DNA]</scope>
    <source>
        <strain evidence="5 6">SRW20</strain>
    </source>
</reference>
<evidence type="ECO:0000256" key="2">
    <source>
        <dbReference type="ARBA" id="ARBA00022676"/>
    </source>
</evidence>
<evidence type="ECO:0000256" key="1">
    <source>
        <dbReference type="ARBA" id="ARBA00006739"/>
    </source>
</evidence>
<feature type="region of interest" description="Disordered" evidence="4">
    <location>
        <begin position="1"/>
        <end position="27"/>
    </location>
</feature>
<dbReference type="OrthoDB" id="331544at2759"/>
<dbReference type="InterPro" id="IPR029044">
    <property type="entry name" value="Nucleotide-diphossugar_trans"/>
</dbReference>
<dbReference type="PANTHER" id="PTHR43179">
    <property type="entry name" value="RHAMNOSYLTRANSFERASE WBBL"/>
    <property type="match status" value="1"/>
</dbReference>
<evidence type="ECO:0000256" key="3">
    <source>
        <dbReference type="ARBA" id="ARBA00022679"/>
    </source>
</evidence>
<comment type="similarity">
    <text evidence="1">Belongs to the glycosyltransferase 2 family.</text>
</comment>
<dbReference type="SUPFAM" id="SSF53448">
    <property type="entry name" value="Nucleotide-diphospho-sugar transferases"/>
    <property type="match status" value="1"/>
</dbReference>
<dbReference type="STRING" id="231916.A0A409Y0S4"/>
<dbReference type="GO" id="GO:0016757">
    <property type="term" value="F:glycosyltransferase activity"/>
    <property type="evidence" value="ECO:0007669"/>
    <property type="project" value="UniProtKB-KW"/>
</dbReference>
<sequence>MSTGTHTTASLKADPETEHHALKGSAQVSPLVAGRPKSYEGPRPILASLLLRAPVQDVTEKIALDIIIPTYRLHIPTLQIILSLRPSLTCSVTFILVVDDPASPPLPALQDLVSSLNSNLNAHTNVDIRLLVNPSNLGAPASRNTASTSTWVHFLDDDVLPSPTLLLEAERAIRELPEAAGFGADGVFSTAVRMTGLVGFWDLAEKLGEGEEMPWGITANLIVRRKAAGFLKISQINTHPPLFDPSYPKPGGGEDVDFCLRQSRWSRSSSHNGAGFLPAPKAIVCHPWWDN</sequence>
<organism evidence="5 6">
    <name type="scientific">Gymnopilus dilepis</name>
    <dbReference type="NCBI Taxonomy" id="231916"/>
    <lineage>
        <taxon>Eukaryota</taxon>
        <taxon>Fungi</taxon>
        <taxon>Dikarya</taxon>
        <taxon>Basidiomycota</taxon>
        <taxon>Agaricomycotina</taxon>
        <taxon>Agaricomycetes</taxon>
        <taxon>Agaricomycetidae</taxon>
        <taxon>Agaricales</taxon>
        <taxon>Agaricineae</taxon>
        <taxon>Hymenogastraceae</taxon>
        <taxon>Gymnopilus</taxon>
    </lineage>
</organism>
<protein>
    <recommendedName>
        <fullName evidence="7">Glycosyltransferase 2-like domain-containing protein</fullName>
    </recommendedName>
</protein>
<dbReference type="PANTHER" id="PTHR43179:SF12">
    <property type="entry name" value="GALACTOFURANOSYLTRANSFERASE GLFT2"/>
    <property type="match status" value="1"/>
</dbReference>
<dbReference type="Gene3D" id="3.90.550.10">
    <property type="entry name" value="Spore Coat Polysaccharide Biosynthesis Protein SpsA, Chain A"/>
    <property type="match status" value="1"/>
</dbReference>
<keyword evidence="3" id="KW-0808">Transferase</keyword>
<dbReference type="AlphaFoldDB" id="A0A409Y0S4"/>
<dbReference type="EMBL" id="NHYE01001351">
    <property type="protein sequence ID" value="PPQ96581.1"/>
    <property type="molecule type" value="Genomic_DNA"/>
</dbReference>
<keyword evidence="6" id="KW-1185">Reference proteome</keyword>
<dbReference type="CDD" id="cd00761">
    <property type="entry name" value="Glyco_tranf_GTA_type"/>
    <property type="match status" value="1"/>
</dbReference>
<feature type="non-terminal residue" evidence="5">
    <location>
        <position position="291"/>
    </location>
</feature>
<feature type="compositionally biased region" description="Polar residues" evidence="4">
    <location>
        <begin position="1"/>
        <end position="10"/>
    </location>
</feature>
<comment type="caution">
    <text evidence="5">The sequence shown here is derived from an EMBL/GenBank/DDBJ whole genome shotgun (WGS) entry which is preliminary data.</text>
</comment>
<dbReference type="Proteomes" id="UP000284706">
    <property type="component" value="Unassembled WGS sequence"/>
</dbReference>
<gene>
    <name evidence="5" type="ORF">CVT26_006310</name>
</gene>
<accession>A0A409Y0S4</accession>
<name>A0A409Y0S4_9AGAR</name>